<proteinExistence type="predicted"/>
<keyword evidence="2" id="KW-1185">Reference proteome</keyword>
<reference evidence="1" key="1">
    <citation type="submission" date="2020-03" db="EMBL/GenBank/DDBJ databases">
        <title>Draft sequencing of Paenibacilllus sp. S3N08.</title>
        <authorList>
            <person name="Kim D.-U."/>
        </authorList>
    </citation>
    <scope>NUCLEOTIDE SEQUENCE</scope>
    <source>
        <strain evidence="1">S3N08</strain>
    </source>
</reference>
<gene>
    <name evidence="1" type="ORF">G9U52_13900</name>
</gene>
<name>A0ABX0J7T2_9BACL</name>
<comment type="caution">
    <text evidence="1">The sequence shown here is derived from an EMBL/GenBank/DDBJ whole genome shotgun (WGS) entry which is preliminary data.</text>
</comment>
<dbReference type="InterPro" id="IPR025617">
    <property type="entry name" value="YqzL"/>
</dbReference>
<dbReference type="Pfam" id="PF14006">
    <property type="entry name" value="YqzL"/>
    <property type="match status" value="1"/>
</dbReference>
<protein>
    <submittedName>
        <fullName evidence="1">YqzL family protein</fullName>
    </submittedName>
</protein>
<evidence type="ECO:0000313" key="1">
    <source>
        <dbReference type="EMBL" id="NHN30927.1"/>
    </source>
</evidence>
<dbReference type="Proteomes" id="UP001165962">
    <property type="component" value="Unassembled WGS sequence"/>
</dbReference>
<dbReference type="RefSeq" id="WP_166150399.1">
    <property type="nucleotide sequence ID" value="NZ_JAAOIW010000004.1"/>
</dbReference>
<sequence length="46" mass="5445">MRDFSWQYFSLTGDVDAYLLYKEINMDSVSDETDEDLNDESEDTLQ</sequence>
<accession>A0ABX0J7T2</accession>
<dbReference type="EMBL" id="JAAOIW010000004">
    <property type="protein sequence ID" value="NHN30927.1"/>
    <property type="molecule type" value="Genomic_DNA"/>
</dbReference>
<organism evidence="1 2">
    <name type="scientific">Paenibacillus agricola</name>
    <dbReference type="NCBI Taxonomy" id="2716264"/>
    <lineage>
        <taxon>Bacteria</taxon>
        <taxon>Bacillati</taxon>
        <taxon>Bacillota</taxon>
        <taxon>Bacilli</taxon>
        <taxon>Bacillales</taxon>
        <taxon>Paenibacillaceae</taxon>
        <taxon>Paenibacillus</taxon>
    </lineage>
</organism>
<evidence type="ECO:0000313" key="2">
    <source>
        <dbReference type="Proteomes" id="UP001165962"/>
    </source>
</evidence>